<dbReference type="Pfam" id="PF01268">
    <property type="entry name" value="FTHFS"/>
    <property type="match status" value="1"/>
</dbReference>
<sequence>MKSDIEIAQSVVLKPIAEVVEKVGITFDDLELYGKYKAKLSFDKINAIKDQKPGKLILVTAINPTPAGEGKSTVTIGLADALTKIGKKTMIALREPSLGPVMGIKGGAAGGGFAQVLPMEDINLHFTGDMHAITTANNALSALIDNHIHQGNSIGIDQRRIIWKRVVDLNDRALRKVTVGLGGPLNGVPREDGFDITVASEIMAILCLATDINDLKERLANIVIGYRFDRSPVYVRDLAVEGALTLILKDAIKPNLVQTIYGTPAFVHGGPFANIAHGCNSVLATSTALRLADYTVTEAGFGADLGAEKFLDIKVPNLPTTPDAVVIVATLRALKMHGGVTKTELSEENVAAVKAGFANLKRHVENIRKYGIPVVVAINEFVSDTEEEIEVLKELCAEIEVPVELASVWADGADGGVDLANALVNTIETQPSHYTRLYQSDDGLEEKVTKIVTEIYGGRGVVFEKKARNQLVEFAKHGWDKLPVCMAKTQYSFSDDQFALGAPKDFEITVREFVPKLGAGFIVALTGDVMTMPGLPKAPAALNMDVAEDGSALGLF</sequence>
<accession>A0ABV2JDS5</accession>
<proteinExistence type="inferred from homology"/>
<evidence type="ECO:0000256" key="3">
    <source>
        <dbReference type="ARBA" id="ARBA00022598"/>
    </source>
</evidence>
<dbReference type="PROSITE" id="PS00721">
    <property type="entry name" value="FTHFS_1"/>
    <property type="match status" value="1"/>
</dbReference>
<dbReference type="NCBIfam" id="NF010030">
    <property type="entry name" value="PRK13505.1"/>
    <property type="match status" value="1"/>
</dbReference>
<evidence type="ECO:0000256" key="1">
    <source>
        <dbReference type="ARBA" id="ARBA00004777"/>
    </source>
</evidence>
<protein>
    <recommendedName>
        <fullName evidence="6">Formate--tetrahydrofolate ligase</fullName>
        <ecNumber evidence="6">6.3.4.3</ecNumber>
    </recommendedName>
    <alternativeName>
        <fullName evidence="6">Formyltetrahydrofolate synthetase</fullName>
        <shortName evidence="6">FHS</shortName>
        <shortName evidence="6">FTHFS</shortName>
    </alternativeName>
</protein>
<keyword evidence="2 6" id="KW-0554">One-carbon metabolism</keyword>
<comment type="similarity">
    <text evidence="6">Belongs to the formate--tetrahydrofolate ligase family.</text>
</comment>
<comment type="caution">
    <text evidence="7">The sequence shown here is derived from an EMBL/GenBank/DDBJ whole genome shotgun (WGS) entry which is preliminary data.</text>
</comment>
<dbReference type="Proteomes" id="UP001549037">
    <property type="component" value="Unassembled WGS sequence"/>
</dbReference>
<evidence type="ECO:0000313" key="7">
    <source>
        <dbReference type="EMBL" id="MET3633909.1"/>
    </source>
</evidence>
<name>A0ABV2JDS5_9STRE</name>
<keyword evidence="5 6" id="KW-0067">ATP-binding</keyword>
<feature type="binding site" evidence="6">
    <location>
        <begin position="65"/>
        <end position="72"/>
    </location>
    <ligand>
        <name>ATP</name>
        <dbReference type="ChEBI" id="CHEBI:30616"/>
    </ligand>
</feature>
<keyword evidence="4 6" id="KW-0547">Nucleotide-binding</keyword>
<dbReference type="RefSeq" id="WP_354367876.1">
    <property type="nucleotide sequence ID" value="NZ_JBEPLN010000006.1"/>
</dbReference>
<organism evidence="7 8">
    <name type="scientific">Streptococcus porcorum</name>
    <dbReference type="NCBI Taxonomy" id="701526"/>
    <lineage>
        <taxon>Bacteria</taxon>
        <taxon>Bacillati</taxon>
        <taxon>Bacillota</taxon>
        <taxon>Bacilli</taxon>
        <taxon>Lactobacillales</taxon>
        <taxon>Streptococcaceae</taxon>
        <taxon>Streptococcus</taxon>
    </lineage>
</organism>
<keyword evidence="8" id="KW-1185">Reference proteome</keyword>
<evidence type="ECO:0000313" key="8">
    <source>
        <dbReference type="Proteomes" id="UP001549037"/>
    </source>
</evidence>
<evidence type="ECO:0000256" key="5">
    <source>
        <dbReference type="ARBA" id="ARBA00022840"/>
    </source>
</evidence>
<dbReference type="InterPro" id="IPR020628">
    <property type="entry name" value="Formate_THF_ligase_CS"/>
</dbReference>
<comment type="pathway">
    <text evidence="1 6">One-carbon metabolism; tetrahydrofolate interconversion.</text>
</comment>
<dbReference type="SUPFAM" id="SSF52540">
    <property type="entry name" value="P-loop containing nucleoside triphosphate hydrolases"/>
    <property type="match status" value="1"/>
</dbReference>
<dbReference type="EC" id="6.3.4.3" evidence="6"/>
<dbReference type="GO" id="GO:0004329">
    <property type="term" value="F:formate-tetrahydrofolate ligase activity"/>
    <property type="evidence" value="ECO:0007669"/>
    <property type="project" value="UniProtKB-EC"/>
</dbReference>
<dbReference type="EMBL" id="JBEPLN010000006">
    <property type="protein sequence ID" value="MET3633909.1"/>
    <property type="molecule type" value="Genomic_DNA"/>
</dbReference>
<dbReference type="PROSITE" id="PS00722">
    <property type="entry name" value="FTHFS_2"/>
    <property type="match status" value="1"/>
</dbReference>
<dbReference type="Gene3D" id="3.10.410.10">
    <property type="entry name" value="Formyltetrahydrofolate synthetase, domain 3"/>
    <property type="match status" value="1"/>
</dbReference>
<dbReference type="CDD" id="cd00477">
    <property type="entry name" value="FTHFS"/>
    <property type="match status" value="1"/>
</dbReference>
<evidence type="ECO:0000256" key="2">
    <source>
        <dbReference type="ARBA" id="ARBA00022563"/>
    </source>
</evidence>
<dbReference type="Gene3D" id="3.30.1510.10">
    <property type="entry name" value="Domain 2, N(10)-formyltetrahydrofolate synthetase"/>
    <property type="match status" value="1"/>
</dbReference>
<dbReference type="InterPro" id="IPR000559">
    <property type="entry name" value="Formate_THF_ligase"/>
</dbReference>
<evidence type="ECO:0000256" key="6">
    <source>
        <dbReference type="HAMAP-Rule" id="MF_01543"/>
    </source>
</evidence>
<dbReference type="Gene3D" id="3.40.50.300">
    <property type="entry name" value="P-loop containing nucleotide triphosphate hydrolases"/>
    <property type="match status" value="1"/>
</dbReference>
<comment type="catalytic activity">
    <reaction evidence="6">
        <text>(6S)-5,6,7,8-tetrahydrofolate + formate + ATP = (6R)-10-formyltetrahydrofolate + ADP + phosphate</text>
        <dbReference type="Rhea" id="RHEA:20221"/>
        <dbReference type="ChEBI" id="CHEBI:15740"/>
        <dbReference type="ChEBI" id="CHEBI:30616"/>
        <dbReference type="ChEBI" id="CHEBI:43474"/>
        <dbReference type="ChEBI" id="CHEBI:57453"/>
        <dbReference type="ChEBI" id="CHEBI:195366"/>
        <dbReference type="ChEBI" id="CHEBI:456216"/>
        <dbReference type="EC" id="6.3.4.3"/>
    </reaction>
</comment>
<gene>
    <name evidence="6" type="primary">fhs</name>
    <name evidence="7" type="ORF">ABID28_000544</name>
</gene>
<dbReference type="InterPro" id="IPR027417">
    <property type="entry name" value="P-loop_NTPase"/>
</dbReference>
<evidence type="ECO:0000256" key="4">
    <source>
        <dbReference type="ARBA" id="ARBA00022741"/>
    </source>
</evidence>
<reference evidence="7 8" key="1">
    <citation type="submission" date="2024-06" db="EMBL/GenBank/DDBJ databases">
        <title>Genomic Encyclopedia of Type Strains, Phase IV (KMG-IV): sequencing the most valuable type-strain genomes for metagenomic binning, comparative biology and taxonomic classification.</title>
        <authorList>
            <person name="Goeker M."/>
        </authorList>
    </citation>
    <scope>NUCLEOTIDE SEQUENCE [LARGE SCALE GENOMIC DNA]</scope>
    <source>
        <strain evidence="7 8">DSM 28302</strain>
    </source>
</reference>
<keyword evidence="3 6" id="KW-0436">Ligase</keyword>
<dbReference type="HAMAP" id="MF_01543">
    <property type="entry name" value="FTHFS"/>
    <property type="match status" value="1"/>
</dbReference>